<keyword evidence="1" id="KW-0732">Signal</keyword>
<feature type="domain" description="PKD-like" evidence="2">
    <location>
        <begin position="114"/>
        <end position="186"/>
    </location>
</feature>
<dbReference type="Proteomes" id="UP000029736">
    <property type="component" value="Unassembled WGS sequence"/>
</dbReference>
<organism evidence="3 4">
    <name type="scientific">Phaeodactylibacter xiamenensis</name>
    <dbReference type="NCBI Taxonomy" id="1524460"/>
    <lineage>
        <taxon>Bacteria</taxon>
        <taxon>Pseudomonadati</taxon>
        <taxon>Bacteroidota</taxon>
        <taxon>Saprospiria</taxon>
        <taxon>Saprospirales</taxon>
        <taxon>Haliscomenobacteraceae</taxon>
        <taxon>Phaeodactylibacter</taxon>
    </lineage>
</organism>
<name>A0A098S2U0_9BACT</name>
<proteinExistence type="predicted"/>
<dbReference type="STRING" id="1524460.IX84_28920"/>
<keyword evidence="4" id="KW-1185">Reference proteome</keyword>
<sequence length="585" mass="63830">MKKLILFLLTGIPCLLFCQSYNFSYSTKGHVKSKQFIGSLPSAGVEGPNNICLGDTVNLIANGGVNYEWNDGSQDAVIQVVPLPGEQYVVTVTGSNGCTRAIPHQYTLHPLPVTSNISGNEEPAIGASGLNYSVANSPGYFYHWIIEGGLFQSGYGTSEVEVVWTSEEEGWIGVFATDENGCTGDTTFLAVDIQSSFQQSTPLETEWNLISTYLALDDYSAAAVFDHLNPLLNQVKDQSTTFYPDFPQFSTLTSLEDGKGYWVNMAASQPVIFNGIPLDPTTTVIQLEEGWNLIGYTASEPQGVEEAFASIISILEKVKDINESYDPNIDPAFNTLETIQPGKGYWVRVSQAVDFTYPDPGGMLAGGQVEKSKETPPQTSPAMQQLSHQSKWTVKSYPNSTIAYGNVTLNGMPVTDGGIIGAFVNGECRALGEVRLTDEMSHTSLVINGLPPEEVTFRLLKNGKTWTSQYQAMTRPGNPFKELLPLDFGSPSNISEKTHELAVEVFPNPFSNELSVAMELSLASTVELTFSNAAGKVLFQKLMPIQPSGLFRYTCNPENIPLPIGLININIKTDYGETTQRVVRH</sequence>
<protein>
    <recommendedName>
        <fullName evidence="2">PKD-like domain-containing protein</fullName>
    </recommendedName>
</protein>
<evidence type="ECO:0000256" key="1">
    <source>
        <dbReference type="SAM" id="SignalP"/>
    </source>
</evidence>
<evidence type="ECO:0000259" key="2">
    <source>
        <dbReference type="Pfam" id="PF19408"/>
    </source>
</evidence>
<dbReference type="AlphaFoldDB" id="A0A098S2U0"/>
<comment type="caution">
    <text evidence="3">The sequence shown here is derived from an EMBL/GenBank/DDBJ whole genome shotgun (WGS) entry which is preliminary data.</text>
</comment>
<gene>
    <name evidence="3" type="ORF">IX84_28920</name>
</gene>
<dbReference type="EMBL" id="JPOS01000090">
    <property type="protein sequence ID" value="KGE85502.1"/>
    <property type="molecule type" value="Genomic_DNA"/>
</dbReference>
<feature type="signal peptide" evidence="1">
    <location>
        <begin position="1"/>
        <end position="18"/>
    </location>
</feature>
<dbReference type="InterPro" id="IPR045829">
    <property type="entry name" value="PKD_6"/>
</dbReference>
<accession>A0A098S2U0</accession>
<reference evidence="3 4" key="1">
    <citation type="journal article" date="2014" name="Int. J. Syst. Evol. Microbiol.">
        <title>Phaeodactylibacter xiamenensis gen. nov., sp. nov., a member of the family Saprospiraceae isolated from the marine alga Phaeodactylum tricornutum.</title>
        <authorList>
            <person name="Chen Z.Jr."/>
            <person name="Lei X."/>
            <person name="Lai Q."/>
            <person name="Li Y."/>
            <person name="Zhang B."/>
            <person name="Zhang J."/>
            <person name="Zhang H."/>
            <person name="Yang L."/>
            <person name="Zheng W."/>
            <person name="Tian Y."/>
            <person name="Yu Z."/>
            <person name="Xu H.Jr."/>
            <person name="Zheng T."/>
        </authorList>
    </citation>
    <scope>NUCLEOTIDE SEQUENCE [LARGE SCALE GENOMIC DNA]</scope>
    <source>
        <strain evidence="3 4">KD52</strain>
    </source>
</reference>
<feature type="chain" id="PRO_5001939793" description="PKD-like domain-containing protein" evidence="1">
    <location>
        <begin position="19"/>
        <end position="585"/>
    </location>
</feature>
<dbReference type="Pfam" id="PF19408">
    <property type="entry name" value="PKD_6"/>
    <property type="match status" value="1"/>
</dbReference>
<evidence type="ECO:0000313" key="4">
    <source>
        <dbReference type="Proteomes" id="UP000029736"/>
    </source>
</evidence>
<evidence type="ECO:0000313" key="3">
    <source>
        <dbReference type="EMBL" id="KGE85502.1"/>
    </source>
</evidence>